<keyword evidence="1 3" id="KW-0328">Glycosyltransferase</keyword>
<dbReference type="InterPro" id="IPR004629">
    <property type="entry name" value="WecG_TagA_CpsF"/>
</dbReference>
<dbReference type="EC" id="2.4.1.187" evidence="3"/>
<comment type="caution">
    <text evidence="3">The sequence shown here is derived from an EMBL/GenBank/DDBJ whole genome shotgun (WGS) entry which is preliminary data.</text>
</comment>
<dbReference type="GO" id="GO:0047244">
    <property type="term" value="F:N-acetylglucosaminyldiphosphoundecaprenol N-acetyl-beta-D-mannosaminyltransferase activity"/>
    <property type="evidence" value="ECO:0007669"/>
    <property type="project" value="UniProtKB-EC"/>
</dbReference>
<dbReference type="Pfam" id="PF03808">
    <property type="entry name" value="Glyco_tran_WecG"/>
    <property type="match status" value="1"/>
</dbReference>
<organism evidence="3 4">
    <name type="scientific">Rubellimicrobium mesophilum DSM 19309</name>
    <dbReference type="NCBI Taxonomy" id="442562"/>
    <lineage>
        <taxon>Bacteria</taxon>
        <taxon>Pseudomonadati</taxon>
        <taxon>Pseudomonadota</taxon>
        <taxon>Alphaproteobacteria</taxon>
        <taxon>Rhodobacterales</taxon>
        <taxon>Roseobacteraceae</taxon>
        <taxon>Rubellimicrobium</taxon>
    </lineage>
</organism>
<protein>
    <submittedName>
        <fullName evidence="3">N-acetylmannosaminyltransferase</fullName>
        <ecNumber evidence="3">2.4.1.187</ecNumber>
    </submittedName>
</protein>
<evidence type="ECO:0000313" key="4">
    <source>
        <dbReference type="Proteomes" id="UP000019666"/>
    </source>
</evidence>
<gene>
    <name evidence="3" type="ORF">Rumeso_03501</name>
</gene>
<accession>A0A017HKT8</accession>
<dbReference type="AlphaFoldDB" id="A0A017HKT8"/>
<dbReference type="NCBIfam" id="TIGR00696">
    <property type="entry name" value="wecG_tagA_cpsF"/>
    <property type="match status" value="1"/>
</dbReference>
<dbReference type="Proteomes" id="UP000019666">
    <property type="component" value="Unassembled WGS sequence"/>
</dbReference>
<dbReference type="PANTHER" id="PTHR34136:SF1">
    <property type="entry name" value="UDP-N-ACETYL-D-MANNOSAMINURONIC ACID TRANSFERASE"/>
    <property type="match status" value="1"/>
</dbReference>
<dbReference type="RefSeq" id="WP_051521543.1">
    <property type="nucleotide sequence ID" value="NZ_KK088614.1"/>
</dbReference>
<dbReference type="HOGENOM" id="CLU_063203_3_0_5"/>
<keyword evidence="2 3" id="KW-0808">Transferase</keyword>
<proteinExistence type="predicted"/>
<name>A0A017HKT8_9RHOB</name>
<dbReference type="STRING" id="442562.Rumeso_03501"/>
<evidence type="ECO:0000256" key="2">
    <source>
        <dbReference type="ARBA" id="ARBA00022679"/>
    </source>
</evidence>
<dbReference type="PANTHER" id="PTHR34136">
    <property type="match status" value="1"/>
</dbReference>
<reference evidence="3 4" key="1">
    <citation type="submission" date="2013-02" db="EMBL/GenBank/DDBJ databases">
        <authorList>
            <person name="Fiebig A."/>
            <person name="Goeker M."/>
            <person name="Klenk H.-P.P."/>
        </authorList>
    </citation>
    <scope>NUCLEOTIDE SEQUENCE [LARGE SCALE GENOMIC DNA]</scope>
    <source>
        <strain evidence="3 4">DSM 19309</strain>
    </source>
</reference>
<dbReference type="CDD" id="cd06533">
    <property type="entry name" value="Glyco_transf_WecG_TagA"/>
    <property type="match status" value="1"/>
</dbReference>
<evidence type="ECO:0000313" key="3">
    <source>
        <dbReference type="EMBL" id="EYD74940.1"/>
    </source>
</evidence>
<dbReference type="EMBL" id="AOSK01000098">
    <property type="protein sequence ID" value="EYD74940.1"/>
    <property type="molecule type" value="Genomic_DNA"/>
</dbReference>
<sequence length="268" mass="29393">MTLGGKGGAKLKQRRLGGLAVTVAGTEDLLELMASDVGENRTGRLGRPRVVTDINGEAVSLYARSEDYRAAYDRADVWHADGAFIVALSRLLPGPTIPERTATTDYIHAAAKAAQDDGISFYLLGGPEDINSACAAELIRRYPRLRIAGRHHGYFRDDELDAIAADINSSGADVVWLGLGKPRETMTAVLLRDRLDCAWIVTCGGCFHFVAGDYKRAPIWMQKAGLEWLHRMLTGPRYLIKRYAVTIPHALYLVLRSALFEAPRQSGP</sequence>
<evidence type="ECO:0000256" key="1">
    <source>
        <dbReference type="ARBA" id="ARBA00022676"/>
    </source>
</evidence>
<keyword evidence="4" id="KW-1185">Reference proteome</keyword>